<feature type="compositionally biased region" description="Acidic residues" evidence="9">
    <location>
        <begin position="55"/>
        <end position="64"/>
    </location>
</feature>
<dbReference type="AlphaFoldDB" id="A0ABD2WL71"/>
<feature type="region of interest" description="Disordered" evidence="9">
    <location>
        <begin position="819"/>
        <end position="857"/>
    </location>
</feature>
<evidence type="ECO:0008006" key="13">
    <source>
        <dbReference type="Google" id="ProtNLM"/>
    </source>
</evidence>
<dbReference type="Pfam" id="PF00209">
    <property type="entry name" value="SNF"/>
    <property type="match status" value="1"/>
</dbReference>
<feature type="transmembrane region" description="Helical" evidence="10">
    <location>
        <begin position="364"/>
        <end position="382"/>
    </location>
</feature>
<feature type="region of interest" description="Disordered" evidence="9">
    <location>
        <begin position="954"/>
        <end position="981"/>
    </location>
</feature>
<evidence type="ECO:0000256" key="5">
    <source>
        <dbReference type="ARBA" id="ARBA00022847"/>
    </source>
</evidence>
<evidence type="ECO:0000256" key="10">
    <source>
        <dbReference type="SAM" id="Phobius"/>
    </source>
</evidence>
<comment type="subcellular location">
    <subcellularLocation>
        <location evidence="1">Membrane</location>
        <topology evidence="1">Multi-pass membrane protein</topology>
    </subcellularLocation>
</comment>
<accession>A0ABD2WL71</accession>
<feature type="transmembrane region" description="Helical" evidence="10">
    <location>
        <begin position="602"/>
        <end position="620"/>
    </location>
</feature>
<dbReference type="EMBL" id="JBJJXI010000096">
    <property type="protein sequence ID" value="KAL3393509.1"/>
    <property type="molecule type" value="Genomic_DNA"/>
</dbReference>
<evidence type="ECO:0000256" key="6">
    <source>
        <dbReference type="ARBA" id="ARBA00022989"/>
    </source>
</evidence>
<evidence type="ECO:0000256" key="1">
    <source>
        <dbReference type="ARBA" id="ARBA00004141"/>
    </source>
</evidence>
<keyword evidence="12" id="KW-1185">Reference proteome</keyword>
<evidence type="ECO:0000313" key="12">
    <source>
        <dbReference type="Proteomes" id="UP001627154"/>
    </source>
</evidence>
<proteinExistence type="inferred from homology"/>
<feature type="binding site" evidence="8">
    <location>
        <position position="88"/>
    </location>
    <ligand>
        <name>Na(+)</name>
        <dbReference type="ChEBI" id="CHEBI:29101"/>
        <label>1</label>
    </ligand>
</feature>
<gene>
    <name evidence="11" type="ORF">TKK_011804</name>
</gene>
<feature type="compositionally biased region" description="Low complexity" evidence="9">
    <location>
        <begin position="868"/>
        <end position="885"/>
    </location>
</feature>
<name>A0ABD2WL71_9HYME</name>
<feature type="region of interest" description="Disordered" evidence="9">
    <location>
        <begin position="42"/>
        <end position="67"/>
    </location>
</feature>
<keyword evidence="8" id="KW-0915">Sodium</keyword>
<dbReference type="PRINTS" id="PR00176">
    <property type="entry name" value="NANEUSMPORT"/>
</dbReference>
<feature type="transmembrane region" description="Helical" evidence="10">
    <location>
        <begin position="641"/>
        <end position="664"/>
    </location>
</feature>
<feature type="binding site" evidence="8">
    <location>
        <position position="81"/>
    </location>
    <ligand>
        <name>Na(+)</name>
        <dbReference type="ChEBI" id="CHEBI:29101"/>
        <label>1</label>
    </ligand>
</feature>
<feature type="transmembrane region" description="Helical" evidence="10">
    <location>
        <begin position="103"/>
        <end position="125"/>
    </location>
</feature>
<dbReference type="PROSITE" id="PS50267">
    <property type="entry name" value="NA_NEUROTRAN_SYMP_3"/>
    <property type="match status" value="1"/>
</dbReference>
<feature type="compositionally biased region" description="Basic and acidic residues" evidence="9">
    <location>
        <begin position="844"/>
        <end position="857"/>
    </location>
</feature>
<keyword evidence="6 10" id="KW-1133">Transmembrane helix</keyword>
<evidence type="ECO:0000256" key="2">
    <source>
        <dbReference type="ARBA" id="ARBA00006459"/>
    </source>
</evidence>
<evidence type="ECO:0000256" key="7">
    <source>
        <dbReference type="ARBA" id="ARBA00023136"/>
    </source>
</evidence>
<feature type="transmembrane region" description="Helical" evidence="10">
    <location>
        <begin position="330"/>
        <end position="352"/>
    </location>
</feature>
<organism evidence="11 12">
    <name type="scientific">Trichogramma kaykai</name>
    <dbReference type="NCBI Taxonomy" id="54128"/>
    <lineage>
        <taxon>Eukaryota</taxon>
        <taxon>Metazoa</taxon>
        <taxon>Ecdysozoa</taxon>
        <taxon>Arthropoda</taxon>
        <taxon>Hexapoda</taxon>
        <taxon>Insecta</taxon>
        <taxon>Pterygota</taxon>
        <taxon>Neoptera</taxon>
        <taxon>Endopterygota</taxon>
        <taxon>Hymenoptera</taxon>
        <taxon>Apocrita</taxon>
        <taxon>Proctotrupomorpha</taxon>
        <taxon>Chalcidoidea</taxon>
        <taxon>Trichogrammatidae</taxon>
        <taxon>Trichogramma</taxon>
    </lineage>
</organism>
<feature type="transmembrane region" description="Helical" evidence="10">
    <location>
        <begin position="520"/>
        <end position="547"/>
    </location>
</feature>
<evidence type="ECO:0000313" key="11">
    <source>
        <dbReference type="EMBL" id="KAL3393509.1"/>
    </source>
</evidence>
<feature type="transmembrane region" description="Helical" evidence="10">
    <location>
        <begin position="553"/>
        <end position="571"/>
    </location>
</feature>
<evidence type="ECO:0000256" key="4">
    <source>
        <dbReference type="ARBA" id="ARBA00022692"/>
    </source>
</evidence>
<keyword evidence="7 10" id="KW-0472">Membrane</keyword>
<reference evidence="11 12" key="1">
    <citation type="journal article" date="2024" name="bioRxiv">
        <title>A reference genome for Trichogramma kaykai: A tiny desert-dwelling parasitoid wasp with competing sex-ratio distorters.</title>
        <authorList>
            <person name="Culotta J."/>
            <person name="Lindsey A.R."/>
        </authorList>
    </citation>
    <scope>NUCLEOTIDE SEQUENCE [LARGE SCALE GENOMIC DNA]</scope>
    <source>
        <strain evidence="11 12">KSX58</strain>
    </source>
</reference>
<feature type="transmembrane region" description="Helical" evidence="10">
    <location>
        <begin position="253"/>
        <end position="270"/>
    </location>
</feature>
<comment type="caution">
    <text evidence="11">The sequence shown here is derived from an EMBL/GenBank/DDBJ whole genome shotgun (WGS) entry which is preliminary data.</text>
</comment>
<evidence type="ECO:0000256" key="8">
    <source>
        <dbReference type="PIRSR" id="PIRSR600175-1"/>
    </source>
</evidence>
<feature type="compositionally biased region" description="Polar residues" evidence="9">
    <location>
        <begin position="834"/>
        <end position="843"/>
    </location>
</feature>
<comment type="similarity">
    <text evidence="2">Belongs to the sodium:neurotransmitter symporter (SNF) (TC 2.A.22) family.</text>
</comment>
<keyword evidence="4 10" id="KW-0812">Transmembrane</keyword>
<feature type="transmembrane region" description="Helical" evidence="10">
    <location>
        <begin position="282"/>
        <end position="305"/>
    </location>
</feature>
<dbReference type="GO" id="GO:0015293">
    <property type="term" value="F:symporter activity"/>
    <property type="evidence" value="ECO:0007669"/>
    <property type="project" value="UniProtKB-KW"/>
</dbReference>
<keyword evidence="5" id="KW-0769">Symport</keyword>
<dbReference type="Proteomes" id="UP001627154">
    <property type="component" value="Unassembled WGS sequence"/>
</dbReference>
<dbReference type="PANTHER" id="PTHR11616">
    <property type="entry name" value="SODIUM/CHLORIDE DEPENDENT TRANSPORTER"/>
    <property type="match status" value="1"/>
</dbReference>
<evidence type="ECO:0000256" key="3">
    <source>
        <dbReference type="ARBA" id="ARBA00022448"/>
    </source>
</evidence>
<dbReference type="GO" id="GO:0016020">
    <property type="term" value="C:membrane"/>
    <property type="evidence" value="ECO:0007669"/>
    <property type="project" value="UniProtKB-SubCell"/>
</dbReference>
<feature type="region of interest" description="Disordered" evidence="9">
    <location>
        <begin position="898"/>
        <end position="925"/>
    </location>
</feature>
<dbReference type="InterPro" id="IPR000175">
    <property type="entry name" value="Na/ntran_symport"/>
</dbReference>
<feature type="region of interest" description="Disordered" evidence="9">
    <location>
        <begin position="769"/>
        <end position="788"/>
    </location>
</feature>
<feature type="transmembrane region" description="Helical" evidence="10">
    <location>
        <begin position="76"/>
        <end position="97"/>
    </location>
</feature>
<feature type="transmembrane region" description="Helical" evidence="10">
    <location>
        <begin position="480"/>
        <end position="508"/>
    </location>
</feature>
<dbReference type="SUPFAM" id="SSF161070">
    <property type="entry name" value="SNF-like"/>
    <property type="match status" value="1"/>
</dbReference>
<dbReference type="InterPro" id="IPR037272">
    <property type="entry name" value="SNS_sf"/>
</dbReference>
<feature type="region of interest" description="Disordered" evidence="9">
    <location>
        <begin position="866"/>
        <end position="885"/>
    </location>
</feature>
<evidence type="ECO:0000256" key="9">
    <source>
        <dbReference type="SAM" id="MobiDB-lite"/>
    </source>
</evidence>
<feature type="transmembrane region" description="Helical" evidence="10">
    <location>
        <begin position="146"/>
        <end position="172"/>
    </location>
</feature>
<sequence length="981" mass="109779">MVNVPPPTTTLENAATMMTNHDPALCRQYFYFSQRRQRIRTCDRPGRDAERDDERGENEDEEENPLGKWPHALSPVFAYLGCTLGLFNISRFAILSTQFGLNFLLQFLLLSFVIGIPLFTLQVCLGQRLAAGAVDMWKISPLFQGVGIALLLAQAFIGIYSIVGVSWMFVYFRDSFITKQDRYRWAEPYPLYRDDIRPTTSGSISNPNTSSFNIRFTDPAVSYNLLETVPDYFNGVVLQRHHLNEPDPGVVTLKFQVAFNLAVVWMIVFVSLSKGLRSYGKVVYVFTLVPVFGTLVLCTKMLGLLPTNASVSLFFPSTVWQEFFTNGRSWVAAMSEVFLTWGLLGSAAMQIAAHHKHKTLYRDTSLVIIVTFLVLLLASFLANTCSNILKYHGYVYTSSSFERISVYSFMKPYNQIFTSDYNTPERLMPHASFLVGERVTKPNADLNYESGYQVLRLATELVPATLAALGAEQVSPFWAVLFYFILILFGIAQQLAIWHCVITGIMAINTKMMKLWETTITFFSCACAYILGLPMATELGIYVVYYLDYTIGGAWWIIVLYLVQVIAVFAVRGRPHTGDMVVTELVPNYGCLKYWAGPLLSFTWNVILPIAMMIMSITIFKNTGYRELYSYRRMSKDYWYVWARQLGASIQLVPILLIPAVAIIQTCRYLNSGPPDVFDRIQLLYRPPMDVDDPNADPIQLGAANGMGNGHGNGLVASSTDLPFEDPPPKYTPPPSYTTATGARIAKMLRQSYRRSVRRITSILGDGQVAGGAVTRQRPALQQQHQPPPPDYAAVLVEMNQSVSSRDVAIHISEDRPDVANVRRSIRQPRRVPNQRNCSTMERNPSRPMDRSLGRGHYSMDRRVPMTLQQQQQQQSAESSAASTLTASEVANLLRSSVRHSHGRRLQQNHQTSPPPARGNAPPNVSIAVNEADSSAMTQRESLNVASAENLVEAAAPIGREPTVEQQDSKKTAPPSPVSVI</sequence>
<protein>
    <recommendedName>
        <fullName evidence="13">Transporter</fullName>
    </recommendedName>
</protein>
<feature type="compositionally biased region" description="Basic and acidic residues" evidence="9">
    <location>
        <begin position="42"/>
        <end position="54"/>
    </location>
</feature>
<dbReference type="PANTHER" id="PTHR11616:SF323">
    <property type="entry name" value="SODIUM-DEPENDENT TRANSPORTER BEDRAGGLED"/>
    <property type="match status" value="1"/>
</dbReference>
<feature type="compositionally biased region" description="Basic residues" evidence="9">
    <location>
        <begin position="898"/>
        <end position="907"/>
    </location>
</feature>
<keyword evidence="3" id="KW-0813">Transport</keyword>
<keyword evidence="8" id="KW-0479">Metal-binding</keyword>